<dbReference type="EnsemblProtists" id="HpaT805421">
    <property type="protein sequence ID" value="HpaP805421"/>
    <property type="gene ID" value="HpaG805421"/>
</dbReference>
<dbReference type="AlphaFoldDB" id="M4BGK0"/>
<sequence>MAFVRVIILALPWRLQILRRHDGLPEQMQIGDRHFRKLLLTIVEVSRCLQDPSMKCLTIVTKQRVIKCQDMSAPPALRYTIGLVANRRVWQGLWHVARSTTSALCLLDKSRK</sequence>
<dbReference type="VEuPathDB" id="FungiDB:HpaG805421"/>
<accession>M4BGK0</accession>
<keyword evidence="2" id="KW-1185">Reference proteome</keyword>
<reference evidence="1" key="2">
    <citation type="submission" date="2015-06" db="UniProtKB">
        <authorList>
            <consortium name="EnsemblProtists"/>
        </authorList>
    </citation>
    <scope>IDENTIFICATION</scope>
    <source>
        <strain evidence="1">Emoy2</strain>
    </source>
</reference>
<dbReference type="Proteomes" id="UP000011713">
    <property type="component" value="Unassembled WGS sequence"/>
</dbReference>
<reference evidence="2" key="1">
    <citation type="journal article" date="2010" name="Science">
        <title>Signatures of adaptation to obligate biotrophy in the Hyaloperonospora arabidopsidis genome.</title>
        <authorList>
            <person name="Baxter L."/>
            <person name="Tripathy S."/>
            <person name="Ishaque N."/>
            <person name="Boot N."/>
            <person name="Cabral A."/>
            <person name="Kemen E."/>
            <person name="Thines M."/>
            <person name="Ah-Fong A."/>
            <person name="Anderson R."/>
            <person name="Badejoko W."/>
            <person name="Bittner-Eddy P."/>
            <person name="Boore J.L."/>
            <person name="Chibucos M.C."/>
            <person name="Coates M."/>
            <person name="Dehal P."/>
            <person name="Delehaunty K."/>
            <person name="Dong S."/>
            <person name="Downton P."/>
            <person name="Dumas B."/>
            <person name="Fabro G."/>
            <person name="Fronick C."/>
            <person name="Fuerstenberg S.I."/>
            <person name="Fulton L."/>
            <person name="Gaulin E."/>
            <person name="Govers F."/>
            <person name="Hughes L."/>
            <person name="Humphray S."/>
            <person name="Jiang R.H."/>
            <person name="Judelson H."/>
            <person name="Kamoun S."/>
            <person name="Kyung K."/>
            <person name="Meijer H."/>
            <person name="Minx P."/>
            <person name="Morris P."/>
            <person name="Nelson J."/>
            <person name="Phuntumart V."/>
            <person name="Qutob D."/>
            <person name="Rehmany A."/>
            <person name="Rougon-Cardoso A."/>
            <person name="Ryden P."/>
            <person name="Torto-Alalibo T."/>
            <person name="Studholme D."/>
            <person name="Wang Y."/>
            <person name="Win J."/>
            <person name="Wood J."/>
            <person name="Clifton S.W."/>
            <person name="Rogers J."/>
            <person name="Van den Ackerveken G."/>
            <person name="Jones J.D."/>
            <person name="McDowell J.M."/>
            <person name="Beynon J."/>
            <person name="Tyler B.M."/>
        </authorList>
    </citation>
    <scope>NUCLEOTIDE SEQUENCE [LARGE SCALE GENOMIC DNA]</scope>
    <source>
        <strain evidence="2">Emoy2</strain>
    </source>
</reference>
<protein>
    <submittedName>
        <fullName evidence="1">Uncharacterized protein</fullName>
    </submittedName>
</protein>
<evidence type="ECO:0000313" key="2">
    <source>
        <dbReference type="Proteomes" id="UP000011713"/>
    </source>
</evidence>
<evidence type="ECO:0000313" key="1">
    <source>
        <dbReference type="EnsemblProtists" id="HpaP805421"/>
    </source>
</evidence>
<organism evidence="1 2">
    <name type="scientific">Hyaloperonospora arabidopsidis (strain Emoy2)</name>
    <name type="common">Downy mildew agent</name>
    <name type="synonym">Peronospora arabidopsidis</name>
    <dbReference type="NCBI Taxonomy" id="559515"/>
    <lineage>
        <taxon>Eukaryota</taxon>
        <taxon>Sar</taxon>
        <taxon>Stramenopiles</taxon>
        <taxon>Oomycota</taxon>
        <taxon>Peronosporomycetes</taxon>
        <taxon>Peronosporales</taxon>
        <taxon>Peronosporaceae</taxon>
        <taxon>Hyaloperonospora</taxon>
    </lineage>
</organism>
<dbReference type="HOGENOM" id="CLU_2150702_0_0_1"/>
<proteinExistence type="predicted"/>
<dbReference type="InParanoid" id="M4BGK0"/>
<name>M4BGK0_HYAAE</name>
<dbReference type="EMBL" id="JH598234">
    <property type="status" value="NOT_ANNOTATED_CDS"/>
    <property type="molecule type" value="Genomic_DNA"/>
</dbReference>